<evidence type="ECO:0000259" key="1">
    <source>
        <dbReference type="PROSITE" id="PS50802"/>
    </source>
</evidence>
<name>A0A815IZA7_9BILA</name>
<organism evidence="2 4">
    <name type="scientific">Didymodactylos carnosus</name>
    <dbReference type="NCBI Taxonomy" id="1234261"/>
    <lineage>
        <taxon>Eukaryota</taxon>
        <taxon>Metazoa</taxon>
        <taxon>Spiralia</taxon>
        <taxon>Gnathifera</taxon>
        <taxon>Rotifera</taxon>
        <taxon>Eurotatoria</taxon>
        <taxon>Bdelloidea</taxon>
        <taxon>Philodinida</taxon>
        <taxon>Philodinidae</taxon>
        <taxon>Didymodactylos</taxon>
    </lineage>
</organism>
<comment type="caution">
    <text evidence="2">The sequence shown here is derived from an EMBL/GenBank/DDBJ whole genome shotgun (WGS) entry which is preliminary data.</text>
</comment>
<keyword evidence="4" id="KW-1185">Reference proteome</keyword>
<dbReference type="CDD" id="cd22750">
    <property type="entry name" value="OTU_C64"/>
    <property type="match status" value="1"/>
</dbReference>
<dbReference type="PANTHER" id="PTHR31569:SF4">
    <property type="entry name" value="SWIM-TYPE DOMAIN-CONTAINING PROTEIN"/>
    <property type="match status" value="1"/>
</dbReference>
<feature type="domain" description="OTU" evidence="1">
    <location>
        <begin position="83"/>
        <end position="245"/>
    </location>
</feature>
<evidence type="ECO:0000313" key="3">
    <source>
        <dbReference type="EMBL" id="CAF4265433.1"/>
    </source>
</evidence>
<reference evidence="2" key="1">
    <citation type="submission" date="2021-02" db="EMBL/GenBank/DDBJ databases">
        <authorList>
            <person name="Nowell W R."/>
        </authorList>
    </citation>
    <scope>NUCLEOTIDE SEQUENCE</scope>
</reference>
<evidence type="ECO:0000313" key="2">
    <source>
        <dbReference type="EMBL" id="CAF1375404.1"/>
    </source>
</evidence>
<dbReference type="EMBL" id="CAJOBC010078112">
    <property type="protein sequence ID" value="CAF4265433.1"/>
    <property type="molecule type" value="Genomic_DNA"/>
</dbReference>
<evidence type="ECO:0000313" key="4">
    <source>
        <dbReference type="Proteomes" id="UP000663829"/>
    </source>
</evidence>
<dbReference type="InterPro" id="IPR048324">
    <property type="entry name" value="ZSWIM1-3_RNaseH-like"/>
</dbReference>
<accession>A0A815IZA7</accession>
<dbReference type="InterPro" id="IPR048325">
    <property type="entry name" value="ZSWIM3_N"/>
</dbReference>
<dbReference type="PANTHER" id="PTHR31569">
    <property type="entry name" value="SWIM-TYPE DOMAIN-CONTAINING PROTEIN"/>
    <property type="match status" value="1"/>
</dbReference>
<dbReference type="Proteomes" id="UP000663829">
    <property type="component" value="Unassembled WGS sequence"/>
</dbReference>
<dbReference type="PROSITE" id="PS50802">
    <property type="entry name" value="OTU"/>
    <property type="match status" value="1"/>
</dbReference>
<dbReference type="InterPro" id="IPR003323">
    <property type="entry name" value="OTU_dom"/>
</dbReference>
<dbReference type="OrthoDB" id="92090at2759"/>
<dbReference type="EMBL" id="CAJNOQ010016142">
    <property type="protein sequence ID" value="CAF1375404.1"/>
    <property type="molecule type" value="Genomic_DNA"/>
</dbReference>
<dbReference type="Pfam" id="PF21599">
    <property type="entry name" value="ZSWIM3_N"/>
    <property type="match status" value="1"/>
</dbReference>
<sequence length="771" mass="89861">MYQHLRPYSYSEYQDIFKKSNGIVAQLERFVSLETNTLFATHYTTALKLDCENINKISPHLFENQSYLENSQIINWFSKCAPLYSLKTNGEGNCLLDACLLHMIGIQDSSLTLRHHLLNYIKTNERAIHDRWRYSRVSFDQKLGIDLEDHIMEKEWNDIIAETEVVDGRKCKFLQSCHIFSTANMLKRPIIVLGHEFINTVNECNVQLNDLVGIYLPLLSTASNTIHYPIVLGYTSNHFTPLVMRENQSSDLTSLCSYLPLSFLSSSINTLLLRDLPVHYLNYLEENNINNLLKKYLVIDDIQSDSGEIVRCCALSEERLPEHVNALDKYIQYLKENLPDEVKMKNPPKQSDMDTDPASASTSTAVFCVGDTFHSFEEFKRKLNNYSSETGAMFSIGHSTKLKHTSELVYETIVFYCCHGGKIRNRSNGIRPQQHHLCLQCPVKIRLQSNGTTLKITVINLNHNHKVDQSNLKFYARHRRLDNDTIELIKKYDNHKVPRNIIRDMVMNENKDKFATVKDSTATVDVTVSDNNQLDMIFIATSKMKENFKQFFHIVFFDATYKINIESYSLYVFLVEDSRGTVGIALLAHESQENIRELLSKFQQTYPVLLCYFHIVKKLKEQIAKLPINIDEKKDILDSSKKLIYSQNQAEFDNNAYNLRQAALNTTYWTYFEQNWMTCTNLWAFFKRKDSLSLLNNTNNRIESFFRVVKREFRRRNKIPHLSKALNILMMLFNLKTHIQDFENVRQELTCFTIQNTKYPEFMKECGHILT</sequence>
<gene>
    <name evidence="2" type="ORF">GPM918_LOCUS32064</name>
    <name evidence="3" type="ORF">SRO942_LOCUS32721</name>
</gene>
<dbReference type="Pfam" id="PF02338">
    <property type="entry name" value="OTU"/>
    <property type="match status" value="1"/>
</dbReference>
<dbReference type="AlphaFoldDB" id="A0A815IZA7"/>
<dbReference type="Proteomes" id="UP000681722">
    <property type="component" value="Unassembled WGS sequence"/>
</dbReference>
<protein>
    <recommendedName>
        <fullName evidence="1">OTU domain-containing protein</fullName>
    </recommendedName>
</protein>
<feature type="non-terminal residue" evidence="2">
    <location>
        <position position="1"/>
    </location>
</feature>
<proteinExistence type="predicted"/>
<dbReference type="InterPro" id="IPR052579">
    <property type="entry name" value="Zinc_finger_SWIM"/>
</dbReference>
<dbReference type="Pfam" id="PF21056">
    <property type="entry name" value="ZSWIM1-3_RNaseH-like"/>
    <property type="match status" value="1"/>
</dbReference>